<dbReference type="EMBL" id="KJ095701">
    <property type="protein sequence ID" value="AIA99559.1"/>
    <property type="molecule type" value="Genomic_DNA"/>
</dbReference>
<protein>
    <recommendedName>
        <fullName evidence="3">Major fimbrial subunit protein N-terminal domain-containing protein</fullName>
    </recommendedName>
</protein>
<evidence type="ECO:0000313" key="2">
    <source>
        <dbReference type="EMBL" id="AIA99559.1"/>
    </source>
</evidence>
<organism evidence="2">
    <name type="scientific">uncultured bacterium contig00003(2014)</name>
    <dbReference type="NCBI Taxonomy" id="1465624"/>
    <lineage>
        <taxon>Bacteria</taxon>
        <taxon>environmental samples</taxon>
    </lineage>
</organism>
<sequence>MMKKMSLLALATTLVLGLGSCSKNSNESPQQPDGTTRLKIQLAGVKAPNTRALESPADENDLTVVESRSLIFVADPTDQIVQVVNIVLDEATSNPGQVLDLPVPLGSSVYVVANIPTADYTTLHGKQTLTDLKAAVSQITTQQATEVAEYQSPVIANLDGTEALVPTTDTGGDGVETVSIEVEPLISRLEVVSLEADEDPQGYLITDFEVTGIFIDEYFPAFTYTGAASGSAISLIEALETAAGDASATAAVYTGWEMKDDADGPWSADGSPALVQPGGGDVWAYNLVAGGLPRIVIRLDNIEYTNPAGQTGLELTGARYITVEGYTGSKGSISSFDRGEVYRVGTIDTDTGESNFKFNFSHLGLTPDEQSVSLTVSVEVLPWNVEDYVPILKP</sequence>
<dbReference type="Gene3D" id="2.60.40.2580">
    <property type="match status" value="1"/>
</dbReference>
<evidence type="ECO:0000256" key="1">
    <source>
        <dbReference type="SAM" id="SignalP"/>
    </source>
</evidence>
<feature type="signal peptide" evidence="1">
    <location>
        <begin position="1"/>
        <end position="25"/>
    </location>
</feature>
<proteinExistence type="predicted"/>
<accession>A0A060CWG6</accession>
<keyword evidence="1" id="KW-0732">Signal</keyword>
<evidence type="ECO:0008006" key="3">
    <source>
        <dbReference type="Google" id="ProtNLM"/>
    </source>
</evidence>
<dbReference type="AlphaFoldDB" id="A0A060CWG6"/>
<dbReference type="PROSITE" id="PS51257">
    <property type="entry name" value="PROKAR_LIPOPROTEIN"/>
    <property type="match status" value="1"/>
</dbReference>
<reference evidence="2" key="1">
    <citation type="journal article" date="2014" name="Microb. Ecol.">
        <title>Phylogenetic and Functional Analysis of Gut Microbiota of a Fungus-Growing Higher Termite: Bacteroidetes from Higher Termites Are a Rich Source of beta-Glucosidase Genes.</title>
        <authorList>
            <person name="Zhang M."/>
            <person name="Liu N."/>
            <person name="Qian C."/>
            <person name="Wang Q."/>
            <person name="Wang Q."/>
            <person name="Long Y."/>
            <person name="Huang Y."/>
            <person name="Zhou Z."/>
            <person name="Yan X."/>
        </authorList>
    </citation>
    <scope>NUCLEOTIDE SEQUENCE</scope>
</reference>
<feature type="chain" id="PRO_5001582448" description="Major fimbrial subunit protein N-terminal domain-containing protein" evidence="1">
    <location>
        <begin position="26"/>
        <end position="394"/>
    </location>
</feature>
<name>A0A060CWG6_9BACT</name>